<gene>
    <name evidence="1" type="ORF">H9948_00255</name>
</gene>
<dbReference type="EMBL" id="DWYW01000004">
    <property type="protein sequence ID" value="HJA89207.1"/>
    <property type="molecule type" value="Genomic_DNA"/>
</dbReference>
<dbReference type="AlphaFoldDB" id="A0A9D2HZ02"/>
<reference evidence="1" key="1">
    <citation type="journal article" date="2021" name="PeerJ">
        <title>Extensive microbial diversity within the chicken gut microbiome revealed by metagenomics and culture.</title>
        <authorList>
            <person name="Gilroy R."/>
            <person name="Ravi A."/>
            <person name="Getino M."/>
            <person name="Pursley I."/>
            <person name="Horton D.L."/>
            <person name="Alikhan N.F."/>
            <person name="Baker D."/>
            <person name="Gharbi K."/>
            <person name="Hall N."/>
            <person name="Watson M."/>
            <person name="Adriaenssens E.M."/>
            <person name="Foster-Nyarko E."/>
            <person name="Jarju S."/>
            <person name="Secka A."/>
            <person name="Antonio M."/>
            <person name="Oren A."/>
            <person name="Chaudhuri R.R."/>
            <person name="La Ragione R."/>
            <person name="Hildebrand F."/>
            <person name="Pallen M.J."/>
        </authorList>
    </citation>
    <scope>NUCLEOTIDE SEQUENCE</scope>
    <source>
        <strain evidence="1">CHK171-505</strain>
    </source>
</reference>
<name>A0A9D2HZ02_9LACT</name>
<protein>
    <recommendedName>
        <fullName evidence="3">Phage tail protein</fullName>
    </recommendedName>
</protein>
<organism evidence="1 2">
    <name type="scientific">Candidatus Jeotgalibaca merdavium</name>
    <dbReference type="NCBI Taxonomy" id="2838627"/>
    <lineage>
        <taxon>Bacteria</taxon>
        <taxon>Bacillati</taxon>
        <taxon>Bacillota</taxon>
        <taxon>Bacilli</taxon>
        <taxon>Lactobacillales</taxon>
        <taxon>Carnobacteriaceae</taxon>
        <taxon>Jeotgalibaca</taxon>
    </lineage>
</organism>
<evidence type="ECO:0000313" key="1">
    <source>
        <dbReference type="EMBL" id="HJA89207.1"/>
    </source>
</evidence>
<evidence type="ECO:0000313" key="2">
    <source>
        <dbReference type="Proteomes" id="UP000886856"/>
    </source>
</evidence>
<accession>A0A9D2HZ02</accession>
<dbReference type="Proteomes" id="UP000886856">
    <property type="component" value="Unassembled WGS sequence"/>
</dbReference>
<dbReference type="Gene3D" id="2.40.30.200">
    <property type="match status" value="1"/>
</dbReference>
<comment type="caution">
    <text evidence="1">The sequence shown here is derived from an EMBL/GenBank/DDBJ whole genome shotgun (WGS) entry which is preliminary data.</text>
</comment>
<reference evidence="1" key="2">
    <citation type="submission" date="2021-04" db="EMBL/GenBank/DDBJ databases">
        <authorList>
            <person name="Gilroy R."/>
        </authorList>
    </citation>
    <scope>NUCLEOTIDE SEQUENCE</scope>
    <source>
        <strain evidence="1">CHK171-505</strain>
    </source>
</reference>
<sequence>MIINIKEGFRFDGKHSKDFGMRLKSRSAPTPEEKSIIEDLPFVQGVYDFSMMLGDRIFKNRPISYQFETYEREYGNRKVAETVIKNWLMRKGIQPLYDDHDRGFHYLAKCTDVSVEDDHQGGRLLIEIIFDAYPFMISDLPEGNDVWDTFNFELDVSQSVSAQSSMGVFKELPIGSYATIGAYATAFEGWANISSNFIGVSRKIISKTPTTQGNSKWAYELEGITGNVLEQDIVQSRAKPTEITLFNAGSTSVAPTVVANNKISIIKGNTIYNFFPGRSKSEMFRLDVGENHLEITSIYDTDIEFEFHKELI</sequence>
<evidence type="ECO:0008006" key="3">
    <source>
        <dbReference type="Google" id="ProtNLM"/>
    </source>
</evidence>
<proteinExistence type="predicted"/>